<evidence type="ECO:0000313" key="3">
    <source>
        <dbReference type="Proteomes" id="UP001066276"/>
    </source>
</evidence>
<feature type="compositionally biased region" description="Gly residues" evidence="1">
    <location>
        <begin position="88"/>
        <end position="98"/>
    </location>
</feature>
<evidence type="ECO:0000256" key="1">
    <source>
        <dbReference type="SAM" id="MobiDB-lite"/>
    </source>
</evidence>
<comment type="caution">
    <text evidence="2">The sequence shown here is derived from an EMBL/GenBank/DDBJ whole genome shotgun (WGS) entry which is preliminary data.</text>
</comment>
<sequence>MFSSLGRQVETVFLPADPAGKRALTLAAAPNGAAANVGVQRVQQHPSRRCDLCDGALHWGPCTAYIKCMSSTGAPREAPEQPFRQPLPGGGTRQGKAGGKGIIIRRVASAALSDNDFLYRQAACWW</sequence>
<proteinExistence type="predicted"/>
<feature type="region of interest" description="Disordered" evidence="1">
    <location>
        <begin position="72"/>
        <end position="98"/>
    </location>
</feature>
<evidence type="ECO:0000313" key="2">
    <source>
        <dbReference type="EMBL" id="KAJ1210837.1"/>
    </source>
</evidence>
<protein>
    <submittedName>
        <fullName evidence="2">Uncharacterized protein</fullName>
    </submittedName>
</protein>
<dbReference type="EMBL" id="JANPWB010000002">
    <property type="protein sequence ID" value="KAJ1210837.1"/>
    <property type="molecule type" value="Genomic_DNA"/>
</dbReference>
<accession>A0AAV7WDK9</accession>
<organism evidence="2 3">
    <name type="scientific">Pleurodeles waltl</name>
    <name type="common">Iberian ribbed newt</name>
    <dbReference type="NCBI Taxonomy" id="8319"/>
    <lineage>
        <taxon>Eukaryota</taxon>
        <taxon>Metazoa</taxon>
        <taxon>Chordata</taxon>
        <taxon>Craniata</taxon>
        <taxon>Vertebrata</taxon>
        <taxon>Euteleostomi</taxon>
        <taxon>Amphibia</taxon>
        <taxon>Batrachia</taxon>
        <taxon>Caudata</taxon>
        <taxon>Salamandroidea</taxon>
        <taxon>Salamandridae</taxon>
        <taxon>Pleurodelinae</taxon>
        <taxon>Pleurodeles</taxon>
    </lineage>
</organism>
<name>A0AAV7WDK9_PLEWA</name>
<keyword evidence="3" id="KW-1185">Reference proteome</keyword>
<reference evidence="2" key="1">
    <citation type="journal article" date="2022" name="bioRxiv">
        <title>Sequencing and chromosome-scale assembly of the giantPleurodeles waltlgenome.</title>
        <authorList>
            <person name="Brown T."/>
            <person name="Elewa A."/>
            <person name="Iarovenko S."/>
            <person name="Subramanian E."/>
            <person name="Araus A.J."/>
            <person name="Petzold A."/>
            <person name="Susuki M."/>
            <person name="Suzuki K.-i.T."/>
            <person name="Hayashi T."/>
            <person name="Toyoda A."/>
            <person name="Oliveira C."/>
            <person name="Osipova E."/>
            <person name="Leigh N.D."/>
            <person name="Simon A."/>
            <person name="Yun M.H."/>
        </authorList>
    </citation>
    <scope>NUCLEOTIDE SEQUENCE</scope>
    <source>
        <strain evidence="2">20211129_DDA</strain>
        <tissue evidence="2">Liver</tissue>
    </source>
</reference>
<dbReference type="Proteomes" id="UP001066276">
    <property type="component" value="Chromosome 1_2"/>
</dbReference>
<dbReference type="AlphaFoldDB" id="A0AAV7WDK9"/>
<gene>
    <name evidence="2" type="ORF">NDU88_006199</name>
</gene>